<gene>
    <name evidence="2" type="ORF">FRD01_22290</name>
</gene>
<proteinExistence type="predicted"/>
<dbReference type="Proteomes" id="UP000321595">
    <property type="component" value="Chromosome"/>
</dbReference>
<accession>A0A5B8XWU9</accession>
<organism evidence="2 3">
    <name type="scientific">Microvenator marinus</name>
    <dbReference type="NCBI Taxonomy" id="2600177"/>
    <lineage>
        <taxon>Bacteria</taxon>
        <taxon>Deltaproteobacteria</taxon>
        <taxon>Bradymonadales</taxon>
        <taxon>Microvenatoraceae</taxon>
        <taxon>Microvenator</taxon>
    </lineage>
</organism>
<name>A0A5B8XWU9_9DELT</name>
<evidence type="ECO:0000313" key="3">
    <source>
        <dbReference type="Proteomes" id="UP000321595"/>
    </source>
</evidence>
<reference evidence="2 3" key="1">
    <citation type="submission" date="2019-08" db="EMBL/GenBank/DDBJ databases">
        <authorList>
            <person name="Liang Q."/>
        </authorList>
    </citation>
    <scope>NUCLEOTIDE SEQUENCE [LARGE SCALE GENOMIC DNA]</scope>
    <source>
        <strain evidence="2 3">V1718</strain>
    </source>
</reference>
<keyword evidence="1" id="KW-0812">Transmembrane</keyword>
<dbReference type="EMBL" id="CP042467">
    <property type="protein sequence ID" value="QED29914.1"/>
    <property type="molecule type" value="Genomic_DNA"/>
</dbReference>
<dbReference type="AlphaFoldDB" id="A0A5B8XWU9"/>
<dbReference type="KEGG" id="bbae:FRD01_22290"/>
<keyword evidence="3" id="KW-1185">Reference proteome</keyword>
<dbReference type="RefSeq" id="WP_146963147.1">
    <property type="nucleotide sequence ID" value="NZ_CP042467.1"/>
</dbReference>
<keyword evidence="1" id="KW-1133">Transmembrane helix</keyword>
<keyword evidence="1" id="KW-0472">Membrane</keyword>
<feature type="transmembrane region" description="Helical" evidence="1">
    <location>
        <begin position="274"/>
        <end position="293"/>
    </location>
</feature>
<evidence type="ECO:0000313" key="2">
    <source>
        <dbReference type="EMBL" id="QED29914.1"/>
    </source>
</evidence>
<feature type="transmembrane region" description="Helical" evidence="1">
    <location>
        <begin position="299"/>
        <end position="321"/>
    </location>
</feature>
<evidence type="ECO:0000256" key="1">
    <source>
        <dbReference type="SAM" id="Phobius"/>
    </source>
</evidence>
<sequence length="500" mass="56787">MDGVQVFKKDRRSFEIRHFFDLPAAGNKAAWSIEYFFFFPRNIGITPTTWETTNFYRSTQVLMRLQSHGLTLQELADLSDLHNPGHILLSQVPSLLSDEPANGAAMTAMAQLFGAEIADALQEEIHSIRRRMSDRASLKARIERLCVGTEAALSALTTLRRSVEPYRTVTHPDLMPTLFFAEEYLLALADERFSELALTIKEAPSIYDGDGLALKLQLRLAQTLRRLHERQRSLGFVTVGRHAGEHYGYRLSLLKKELQKSLYLDMRASTKDPFVANSAAMVAAGLAATWATIAQVPLLTGALGSSQGAFFLALAVGAYVLKDRIKDHVRQRLIKQWLKWDHNVSLGDHLFHLMGLSEVSGRAMEKATWKTVREVPRDVVRLRRAARTVRGSSTELENVIHYKRRIELDGIETASMDTQFGIQEIVRVSLNDVMSRLDDQIDLVSHWDVRTGSFQRTELPKVYHLNLVYQVKQEGAEETVMRRARIVLNREEILRIEHVE</sequence>
<protein>
    <submittedName>
        <fullName evidence="2">Uncharacterized protein</fullName>
    </submittedName>
</protein>
<dbReference type="OrthoDB" id="366465at2"/>